<dbReference type="NCBIfam" id="NF033573">
    <property type="entry name" value="transpos_IS200"/>
    <property type="match status" value="1"/>
</dbReference>
<dbReference type="EMBL" id="JBGMEK010000004">
    <property type="protein sequence ID" value="MFA0809904.1"/>
    <property type="molecule type" value="Genomic_DNA"/>
</dbReference>
<keyword evidence="3" id="KW-1185">Reference proteome</keyword>
<dbReference type="InterPro" id="IPR036515">
    <property type="entry name" value="Transposase_17_sf"/>
</dbReference>
<dbReference type="PANTHER" id="PTHR33360">
    <property type="entry name" value="TRANSPOSASE FOR INSERTION SEQUENCE ELEMENT IS200"/>
    <property type="match status" value="1"/>
</dbReference>
<dbReference type="InterPro" id="IPR002686">
    <property type="entry name" value="Transposase_17"/>
</dbReference>
<proteinExistence type="predicted"/>
<protein>
    <submittedName>
        <fullName evidence="2">IS200/IS605 family transposase</fullName>
    </submittedName>
</protein>
<dbReference type="RefSeq" id="WP_371837660.1">
    <property type="nucleotide sequence ID" value="NZ_JBGMEK010000004.1"/>
</dbReference>
<dbReference type="Gene3D" id="3.30.70.1290">
    <property type="entry name" value="Transposase IS200-like"/>
    <property type="match status" value="1"/>
</dbReference>
<evidence type="ECO:0000313" key="2">
    <source>
        <dbReference type="EMBL" id="MFA0809904.1"/>
    </source>
</evidence>
<dbReference type="Pfam" id="PF01797">
    <property type="entry name" value="Y1_Tnp"/>
    <property type="match status" value="1"/>
</dbReference>
<reference evidence="2 3" key="1">
    <citation type="submission" date="2024-08" db="EMBL/GenBank/DDBJ databases">
        <authorList>
            <person name="Ishaq N."/>
        </authorList>
    </citation>
    <scope>NUCLEOTIDE SEQUENCE [LARGE SCALE GENOMIC DNA]</scope>
    <source>
        <strain evidence="2 3">DSM 18651</strain>
    </source>
</reference>
<accession>A0ABV4NVX9</accession>
<dbReference type="PANTHER" id="PTHR33360:SF2">
    <property type="entry name" value="TRANSPOSASE FOR INSERTION SEQUENCE ELEMENT IS200"/>
    <property type="match status" value="1"/>
</dbReference>
<name>A0ABV4NVX9_9GAMM</name>
<dbReference type="Proteomes" id="UP001569428">
    <property type="component" value="Unassembled WGS sequence"/>
</dbReference>
<dbReference type="SUPFAM" id="SSF143422">
    <property type="entry name" value="Transposase IS200-like"/>
    <property type="match status" value="1"/>
</dbReference>
<evidence type="ECO:0000313" key="3">
    <source>
        <dbReference type="Proteomes" id="UP001569428"/>
    </source>
</evidence>
<feature type="domain" description="Transposase IS200-like" evidence="1">
    <location>
        <begin position="3"/>
        <end position="107"/>
    </location>
</feature>
<organism evidence="2 3">
    <name type="scientific">Microbulbifer epialgicus</name>
    <dbReference type="NCBI Taxonomy" id="393907"/>
    <lineage>
        <taxon>Bacteria</taxon>
        <taxon>Pseudomonadati</taxon>
        <taxon>Pseudomonadota</taxon>
        <taxon>Gammaproteobacteria</taxon>
        <taxon>Cellvibrionales</taxon>
        <taxon>Microbulbiferaceae</taxon>
        <taxon>Microbulbifer</taxon>
    </lineage>
</organism>
<sequence>MSKEGVTWDAAQREIGSIFQDFCRQSGVELVEGYVMKNHIHMSLMIPAKFRVAKVVGFLKRMSAIQIFRNYKHVRRNFAGYYSWARGYSVSTVGFNEKMNRDYIKNQ</sequence>
<comment type="caution">
    <text evidence="2">The sequence shown here is derived from an EMBL/GenBank/DDBJ whole genome shotgun (WGS) entry which is preliminary data.</text>
</comment>
<dbReference type="SMART" id="SM01321">
    <property type="entry name" value="Y1_Tnp"/>
    <property type="match status" value="1"/>
</dbReference>
<evidence type="ECO:0000259" key="1">
    <source>
        <dbReference type="SMART" id="SM01321"/>
    </source>
</evidence>
<gene>
    <name evidence="2" type="primary">tnpA</name>
    <name evidence="2" type="ORF">ACCI49_03140</name>
</gene>